<keyword evidence="3" id="KW-0472">Membrane</keyword>
<dbReference type="RefSeq" id="WP_237485852.1">
    <property type="nucleotide sequence ID" value="NZ_CAKLCM010000003.1"/>
</dbReference>
<reference evidence="6" key="1">
    <citation type="submission" date="2021-12" db="EMBL/GenBank/DDBJ databases">
        <authorList>
            <person name="Rodrigo-Torres L."/>
            <person name="Arahal R. D."/>
            <person name="Lucena T."/>
        </authorList>
    </citation>
    <scope>NUCLEOTIDE SEQUENCE</scope>
    <source>
        <strain evidence="6">CECT 8226</strain>
    </source>
</reference>
<feature type="signal peptide" evidence="4">
    <location>
        <begin position="1"/>
        <end position="20"/>
    </location>
</feature>
<organism evidence="6 7">
    <name type="scientific">Vibrio hippocampi</name>
    <dbReference type="NCBI Taxonomy" id="654686"/>
    <lineage>
        <taxon>Bacteria</taxon>
        <taxon>Pseudomonadati</taxon>
        <taxon>Pseudomonadota</taxon>
        <taxon>Gammaproteobacteria</taxon>
        <taxon>Vibrionales</taxon>
        <taxon>Vibrionaceae</taxon>
        <taxon>Vibrio</taxon>
    </lineage>
</organism>
<comment type="caution">
    <text evidence="6">The sequence shown here is derived from an EMBL/GenBank/DDBJ whole genome shotgun (WGS) entry which is preliminary data.</text>
</comment>
<name>A0ABN8DIQ2_9VIBR</name>
<evidence type="ECO:0000256" key="2">
    <source>
        <dbReference type="ARBA" id="ARBA00022729"/>
    </source>
</evidence>
<dbReference type="Gene3D" id="2.40.160.10">
    <property type="entry name" value="Porin"/>
    <property type="match status" value="1"/>
</dbReference>
<dbReference type="Pfam" id="PF13609">
    <property type="entry name" value="Porin_4"/>
    <property type="match status" value="1"/>
</dbReference>
<evidence type="ECO:0000313" key="6">
    <source>
        <dbReference type="EMBL" id="CAH0528994.1"/>
    </source>
</evidence>
<protein>
    <submittedName>
        <fullName evidence="6">Porin-like protein L</fullName>
    </submittedName>
</protein>
<evidence type="ECO:0000256" key="3">
    <source>
        <dbReference type="ARBA" id="ARBA00023136"/>
    </source>
</evidence>
<dbReference type="Proteomes" id="UP000838160">
    <property type="component" value="Unassembled WGS sequence"/>
</dbReference>
<dbReference type="InterPro" id="IPR023614">
    <property type="entry name" value="Porin_dom_sf"/>
</dbReference>
<feature type="domain" description="Porin" evidence="5">
    <location>
        <begin position="7"/>
        <end position="307"/>
    </location>
</feature>
<keyword evidence="2 4" id="KW-0732">Signal</keyword>
<evidence type="ECO:0000259" key="5">
    <source>
        <dbReference type="Pfam" id="PF13609"/>
    </source>
</evidence>
<proteinExistence type="predicted"/>
<keyword evidence="7" id="KW-1185">Reference proteome</keyword>
<dbReference type="PANTHER" id="PTHR34501">
    <property type="entry name" value="PROTEIN YDDL-RELATED"/>
    <property type="match status" value="1"/>
</dbReference>
<sequence length="338" mass="36885">MKMTAIATAMTTLITGSALAAEVYNSDGTSLAVGGRAEFRGDFAGKDSGEELDGTMNNKSRFRLNADMNTSITSDLDGFAFYEAEQTVNSSSGNDSNTDFKQRYMYVGLSTNGNSVSFGRQDTAVVQISQMSDISTYSGDQKAFIDAGNEQINNTFLYTGEFMDSLTIKADYVASDEDSDDSYGISGVYVTPIGLGVGLGYAAGEVNGSGDTDQFIAGLNYTWEDLYLAGTYTTGSADDDANLDFEGYEFAASYSFASHLTAILVYGKQEIDDEDFGKRINKNDYVELTGVYKFNRSLRAYLSYKMNMLEADDWSYDGTTLSDYDADDSVRLGLRYDF</sequence>
<comment type="subcellular location">
    <subcellularLocation>
        <location evidence="1">Cell outer membrane</location>
        <topology evidence="1">Multi-pass membrane protein</topology>
    </subcellularLocation>
</comment>
<evidence type="ECO:0000256" key="4">
    <source>
        <dbReference type="SAM" id="SignalP"/>
    </source>
</evidence>
<dbReference type="SUPFAM" id="SSF56935">
    <property type="entry name" value="Porins"/>
    <property type="match status" value="1"/>
</dbReference>
<dbReference type="CDD" id="cd00342">
    <property type="entry name" value="gram_neg_porins"/>
    <property type="match status" value="1"/>
</dbReference>
<gene>
    <name evidence="6" type="primary">ompL_2</name>
    <name evidence="6" type="ORF">VHP8226_02997</name>
</gene>
<feature type="chain" id="PRO_5046334298" evidence="4">
    <location>
        <begin position="21"/>
        <end position="338"/>
    </location>
</feature>
<dbReference type="InterPro" id="IPR050298">
    <property type="entry name" value="Gram-neg_bact_OMP"/>
</dbReference>
<dbReference type="InterPro" id="IPR033900">
    <property type="entry name" value="Gram_neg_porin_domain"/>
</dbReference>
<evidence type="ECO:0000313" key="7">
    <source>
        <dbReference type="Proteomes" id="UP000838160"/>
    </source>
</evidence>
<evidence type="ECO:0000256" key="1">
    <source>
        <dbReference type="ARBA" id="ARBA00004571"/>
    </source>
</evidence>
<dbReference type="PANTHER" id="PTHR34501:SF2">
    <property type="entry name" value="OUTER MEMBRANE PORIN F-RELATED"/>
    <property type="match status" value="1"/>
</dbReference>
<dbReference type="EMBL" id="CAKLCM010000003">
    <property type="protein sequence ID" value="CAH0528994.1"/>
    <property type="molecule type" value="Genomic_DNA"/>
</dbReference>
<accession>A0ABN8DIQ2</accession>